<comment type="caution">
    <text evidence="2">The sequence shown here is derived from an EMBL/GenBank/DDBJ whole genome shotgun (WGS) entry which is preliminary data.</text>
</comment>
<gene>
    <name evidence="2" type="ORF">DXN05_02430</name>
</gene>
<evidence type="ECO:0008006" key="4">
    <source>
        <dbReference type="Google" id="ProtNLM"/>
    </source>
</evidence>
<evidence type="ECO:0000313" key="2">
    <source>
        <dbReference type="EMBL" id="RFM29851.1"/>
    </source>
</evidence>
<dbReference type="RefSeq" id="WP_116845606.1">
    <property type="nucleotide sequence ID" value="NZ_QTJU01000001.1"/>
</dbReference>
<dbReference type="OrthoDB" id="1099872at2"/>
<keyword evidence="1" id="KW-0472">Membrane</keyword>
<keyword evidence="1" id="KW-0812">Transmembrane</keyword>
<keyword evidence="1" id="KW-1133">Transmembrane helix</keyword>
<accession>A0A3E1NPJ5</accession>
<proteinExistence type="predicted"/>
<feature type="transmembrane region" description="Helical" evidence="1">
    <location>
        <begin position="47"/>
        <end position="68"/>
    </location>
</feature>
<reference evidence="2 3" key="1">
    <citation type="submission" date="2018-08" db="EMBL/GenBank/DDBJ databases">
        <title>Chitinophagaceae sp. K23C18032701, a novel bacterium isolated from forest soil.</title>
        <authorList>
            <person name="Wang C."/>
        </authorList>
    </citation>
    <scope>NUCLEOTIDE SEQUENCE [LARGE SCALE GENOMIC DNA]</scope>
    <source>
        <strain evidence="2 3">K23C18032701</strain>
    </source>
</reference>
<dbReference type="AlphaFoldDB" id="A0A3E1NPJ5"/>
<feature type="transmembrane region" description="Helical" evidence="1">
    <location>
        <begin position="12"/>
        <end position="32"/>
    </location>
</feature>
<sequence length="102" mass="12169">MRGRFNEIKFAKILLMVVVAVFVLGEVVMQLWNNILTPVLHVQTMNFWQALGLLVLCRILFGGFKGWGGGNARWRYRMFEKWQEMTPEDREKFQARFRNKCR</sequence>
<keyword evidence="3" id="KW-1185">Reference proteome</keyword>
<dbReference type="Proteomes" id="UP000261284">
    <property type="component" value="Unassembled WGS sequence"/>
</dbReference>
<name>A0A3E1NPJ5_9BACT</name>
<evidence type="ECO:0000313" key="3">
    <source>
        <dbReference type="Proteomes" id="UP000261284"/>
    </source>
</evidence>
<organism evidence="2 3">
    <name type="scientific">Deminuibacter soli</name>
    <dbReference type="NCBI Taxonomy" id="2291815"/>
    <lineage>
        <taxon>Bacteria</taxon>
        <taxon>Pseudomonadati</taxon>
        <taxon>Bacteroidota</taxon>
        <taxon>Chitinophagia</taxon>
        <taxon>Chitinophagales</taxon>
        <taxon>Chitinophagaceae</taxon>
        <taxon>Deminuibacter</taxon>
    </lineage>
</organism>
<dbReference type="EMBL" id="QTJU01000001">
    <property type="protein sequence ID" value="RFM29851.1"/>
    <property type="molecule type" value="Genomic_DNA"/>
</dbReference>
<evidence type="ECO:0000256" key="1">
    <source>
        <dbReference type="SAM" id="Phobius"/>
    </source>
</evidence>
<protein>
    <recommendedName>
        <fullName evidence="4">DUF1682 domain-containing protein</fullName>
    </recommendedName>
</protein>